<dbReference type="AlphaFoldDB" id="A0A813G266"/>
<dbReference type="EMBL" id="CAJNNV010027614">
    <property type="protein sequence ID" value="CAE8620949.1"/>
    <property type="molecule type" value="Genomic_DNA"/>
</dbReference>
<reference evidence="1" key="1">
    <citation type="submission" date="2021-02" db="EMBL/GenBank/DDBJ databases">
        <authorList>
            <person name="Dougan E. K."/>
            <person name="Rhodes N."/>
            <person name="Thang M."/>
            <person name="Chan C."/>
        </authorList>
    </citation>
    <scope>NUCLEOTIDE SEQUENCE</scope>
</reference>
<organism evidence="1 2">
    <name type="scientific">Polarella glacialis</name>
    <name type="common">Dinoflagellate</name>
    <dbReference type="NCBI Taxonomy" id="89957"/>
    <lineage>
        <taxon>Eukaryota</taxon>
        <taxon>Sar</taxon>
        <taxon>Alveolata</taxon>
        <taxon>Dinophyceae</taxon>
        <taxon>Suessiales</taxon>
        <taxon>Suessiaceae</taxon>
        <taxon>Polarella</taxon>
    </lineage>
</organism>
<protein>
    <submittedName>
        <fullName evidence="1">Uncharacterized protein</fullName>
    </submittedName>
</protein>
<keyword evidence="2" id="KW-1185">Reference proteome</keyword>
<name>A0A813G266_POLGL</name>
<gene>
    <name evidence="1" type="ORF">PGLA1383_LOCUS38474</name>
</gene>
<sequence length="185" mass="20188">MQLAGALCQRAGEQHDLRRITVVEWASHLASKHSSISVVVPASQVSDLGAEGADPNYVVTFGRYTGKTLEWVTTNKDGCCEWLVKSKEHLRFPWLQEALVAADFLADEGEGTGLSVAPFMPSKTEQLQDQLSKKRKHESTAVVQTKNCTLCGATDHNAKTCPRRSGTTVVPSRSCFRSSHVAVCD</sequence>
<dbReference type="Proteomes" id="UP000654075">
    <property type="component" value="Unassembled WGS sequence"/>
</dbReference>
<accession>A0A813G266</accession>
<evidence type="ECO:0000313" key="1">
    <source>
        <dbReference type="EMBL" id="CAE8620949.1"/>
    </source>
</evidence>
<comment type="caution">
    <text evidence="1">The sequence shown here is derived from an EMBL/GenBank/DDBJ whole genome shotgun (WGS) entry which is preliminary data.</text>
</comment>
<evidence type="ECO:0000313" key="2">
    <source>
        <dbReference type="Proteomes" id="UP000654075"/>
    </source>
</evidence>
<proteinExistence type="predicted"/>